<keyword evidence="2" id="KW-0902">Two-component regulatory system</keyword>
<dbReference type="SMR" id="A0A1J6I9C3"/>
<feature type="modified residue" description="4-aspartylphosphate" evidence="6">
    <location>
        <position position="79"/>
    </location>
</feature>
<dbReference type="SUPFAM" id="SSF46689">
    <property type="entry name" value="Homeodomain-like"/>
    <property type="match status" value="1"/>
</dbReference>
<keyword evidence="5" id="KW-0539">Nucleus</keyword>
<evidence type="ECO:0000256" key="3">
    <source>
        <dbReference type="ARBA" id="ARBA00023015"/>
    </source>
</evidence>
<dbReference type="Gramene" id="OIS97127">
    <property type="protein sequence ID" value="OIS97127"/>
    <property type="gene ID" value="A4A49_26708"/>
</dbReference>
<dbReference type="PANTHER" id="PTHR43874:SF217">
    <property type="entry name" value="TWO-COMPONENT RESPONSE REGULATOR ORR24-LIKE ISOFORM X1"/>
    <property type="match status" value="1"/>
</dbReference>
<dbReference type="GO" id="GO:0003677">
    <property type="term" value="F:DNA binding"/>
    <property type="evidence" value="ECO:0007669"/>
    <property type="project" value="InterPro"/>
</dbReference>
<dbReference type="NCBIfam" id="TIGR01557">
    <property type="entry name" value="myb_SHAQKYF"/>
    <property type="match status" value="1"/>
</dbReference>
<dbReference type="GO" id="GO:0000160">
    <property type="term" value="P:phosphorelay signal transduction system"/>
    <property type="evidence" value="ECO:0007669"/>
    <property type="project" value="UniProtKB-KW"/>
</dbReference>
<sequence>MSLVTNEECLNPLLVNAKQKSQSTKGLKVLAIDDNVVCLKVLGSVLEKCGYTVTTTRNANEGLEMLRKNKESFDIVITDVVRDDMDGFKLLEAIGLEMDIPVIMTSANGDTRTIVEGIKNGARDYLVKPVKMEDVKNIIQHVTSKNTIEEDESPISGNDTNIDTNELVQESSTLLVKRKSKNSLQYEDEETNTGSSGGESCPPRKKNRMRWSKEMHQKFLDAYYQLEADSLDKVVPKRILEIMNEPGITRENVASHLQKFRNGLKKQNAILNQDSHWKSDANNIARKLPETSNNNMFANHKACLVPRNQYEQVLFQQNALPVGNFAPISTYSMLDNRVYRPVLDANALSQPDLKRWRRKMDDELLKIPHNYANFGSGQFYQDPVSSAPVSLNYVGTPYQMFGQVSVSPQMTYISPFDSTGLVSSTPGQLEGGDLVSLNGRGVPDFGVGANGSPINFSLDDDLSTIVQQFQDISAPRL</sequence>
<dbReference type="Gene3D" id="1.10.10.60">
    <property type="entry name" value="Homeodomain-like"/>
    <property type="match status" value="1"/>
</dbReference>
<evidence type="ECO:0000256" key="1">
    <source>
        <dbReference type="ARBA" id="ARBA00004123"/>
    </source>
</evidence>
<evidence type="ECO:0000256" key="7">
    <source>
        <dbReference type="SAM" id="MobiDB-lite"/>
    </source>
</evidence>
<dbReference type="SMART" id="SM00448">
    <property type="entry name" value="REC"/>
    <property type="match status" value="1"/>
</dbReference>
<reference evidence="9" key="1">
    <citation type="submission" date="2016-11" db="EMBL/GenBank/DDBJ databases">
        <title>The genome of Nicotiana attenuata.</title>
        <authorList>
            <person name="Xu S."/>
            <person name="Brockmoeller T."/>
            <person name="Gaquerel E."/>
            <person name="Navarro A."/>
            <person name="Kuhl H."/>
            <person name="Gase K."/>
            <person name="Ling Z."/>
            <person name="Zhou W."/>
            <person name="Kreitzer C."/>
            <person name="Stanke M."/>
            <person name="Tang H."/>
            <person name="Lyons E."/>
            <person name="Pandey P."/>
            <person name="Pandey S.P."/>
            <person name="Timmermann B."/>
            <person name="Baldwin I.T."/>
        </authorList>
    </citation>
    <scope>NUCLEOTIDE SEQUENCE [LARGE SCALE GENOMIC DNA]</scope>
    <source>
        <strain evidence="9">UT</strain>
    </source>
</reference>
<dbReference type="Pfam" id="PF00072">
    <property type="entry name" value="Response_reg"/>
    <property type="match status" value="1"/>
</dbReference>
<organism evidence="9 10">
    <name type="scientific">Nicotiana attenuata</name>
    <name type="common">Coyote tobacco</name>
    <dbReference type="NCBI Taxonomy" id="49451"/>
    <lineage>
        <taxon>Eukaryota</taxon>
        <taxon>Viridiplantae</taxon>
        <taxon>Streptophyta</taxon>
        <taxon>Embryophyta</taxon>
        <taxon>Tracheophyta</taxon>
        <taxon>Spermatophyta</taxon>
        <taxon>Magnoliopsida</taxon>
        <taxon>eudicotyledons</taxon>
        <taxon>Gunneridae</taxon>
        <taxon>Pentapetalae</taxon>
        <taxon>asterids</taxon>
        <taxon>lamiids</taxon>
        <taxon>Solanales</taxon>
        <taxon>Solanaceae</taxon>
        <taxon>Nicotianoideae</taxon>
        <taxon>Nicotianeae</taxon>
        <taxon>Nicotiana</taxon>
    </lineage>
</organism>
<dbReference type="OMA" id="HPRWIRD"/>
<dbReference type="Proteomes" id="UP000187609">
    <property type="component" value="Unassembled WGS sequence"/>
</dbReference>
<dbReference type="GO" id="GO:0009736">
    <property type="term" value="P:cytokinin-activated signaling pathway"/>
    <property type="evidence" value="ECO:0007669"/>
    <property type="project" value="InterPro"/>
</dbReference>
<comment type="subcellular location">
    <subcellularLocation>
        <location evidence="1">Nucleus</location>
    </subcellularLocation>
</comment>
<feature type="region of interest" description="Disordered" evidence="7">
    <location>
        <begin position="179"/>
        <end position="209"/>
    </location>
</feature>
<keyword evidence="4" id="KW-0804">Transcription</keyword>
<dbReference type="AlphaFoldDB" id="A0A1J6I9C3"/>
<dbReference type="InterPro" id="IPR011006">
    <property type="entry name" value="CheY-like_superfamily"/>
</dbReference>
<accession>A0A1J6I9C3</accession>
<evidence type="ECO:0000256" key="5">
    <source>
        <dbReference type="ARBA" id="ARBA00023242"/>
    </source>
</evidence>
<dbReference type="PANTHER" id="PTHR43874">
    <property type="entry name" value="TWO-COMPONENT RESPONSE REGULATOR"/>
    <property type="match status" value="1"/>
</dbReference>
<dbReference type="CDD" id="cd17584">
    <property type="entry name" value="REC_typeB_ARR-like"/>
    <property type="match status" value="1"/>
</dbReference>
<evidence type="ECO:0000313" key="9">
    <source>
        <dbReference type="EMBL" id="OIS97127.1"/>
    </source>
</evidence>
<dbReference type="InterPro" id="IPR009057">
    <property type="entry name" value="Homeodomain-like_sf"/>
</dbReference>
<dbReference type="GO" id="GO:0005634">
    <property type="term" value="C:nucleus"/>
    <property type="evidence" value="ECO:0007669"/>
    <property type="project" value="UniProtKB-SubCell"/>
</dbReference>
<gene>
    <name evidence="9" type="primary">ARR10</name>
    <name evidence="9" type="ORF">A4A49_26708</name>
</gene>
<dbReference type="PROSITE" id="PS50110">
    <property type="entry name" value="RESPONSE_REGULATORY"/>
    <property type="match status" value="1"/>
</dbReference>
<evidence type="ECO:0000256" key="2">
    <source>
        <dbReference type="ARBA" id="ARBA00023012"/>
    </source>
</evidence>
<dbReference type="STRING" id="49451.A0A1J6I9C3"/>
<dbReference type="EMBL" id="MJEQ01037193">
    <property type="protein sequence ID" value="OIS97127.1"/>
    <property type="molecule type" value="Genomic_DNA"/>
</dbReference>
<keyword evidence="3" id="KW-0805">Transcription regulation</keyword>
<evidence type="ECO:0000256" key="4">
    <source>
        <dbReference type="ARBA" id="ARBA00023163"/>
    </source>
</evidence>
<dbReference type="Gene3D" id="3.40.50.2300">
    <property type="match status" value="1"/>
</dbReference>
<feature type="domain" description="Response regulatory" evidence="8">
    <location>
        <begin position="28"/>
        <end position="143"/>
    </location>
</feature>
<keyword evidence="6" id="KW-0597">Phosphoprotein</keyword>
<dbReference type="InterPro" id="IPR045279">
    <property type="entry name" value="ARR-like"/>
</dbReference>
<name>A0A1J6I9C3_NICAT</name>
<dbReference type="SUPFAM" id="SSF52172">
    <property type="entry name" value="CheY-like"/>
    <property type="match status" value="1"/>
</dbReference>
<evidence type="ECO:0000313" key="10">
    <source>
        <dbReference type="Proteomes" id="UP000187609"/>
    </source>
</evidence>
<dbReference type="FunFam" id="1.10.10.60:FF:000007">
    <property type="entry name" value="Two-component response regulator"/>
    <property type="match status" value="1"/>
</dbReference>
<keyword evidence="10" id="KW-1185">Reference proteome</keyword>
<dbReference type="InterPro" id="IPR006447">
    <property type="entry name" value="Myb_dom_plants"/>
</dbReference>
<proteinExistence type="predicted"/>
<dbReference type="InterPro" id="IPR001789">
    <property type="entry name" value="Sig_transdc_resp-reg_receiver"/>
</dbReference>
<evidence type="ECO:0000256" key="6">
    <source>
        <dbReference type="PROSITE-ProRule" id="PRU00169"/>
    </source>
</evidence>
<evidence type="ECO:0000259" key="8">
    <source>
        <dbReference type="PROSITE" id="PS50110"/>
    </source>
</evidence>
<protein>
    <submittedName>
        <fullName evidence="9">Two-component response regulator arr10</fullName>
    </submittedName>
</protein>
<comment type="caution">
    <text evidence="9">The sequence shown here is derived from an EMBL/GenBank/DDBJ whole genome shotgun (WGS) entry which is preliminary data.</text>
</comment>